<keyword evidence="1" id="KW-0472">Membrane</keyword>
<proteinExistence type="predicted"/>
<feature type="transmembrane region" description="Helical" evidence="1">
    <location>
        <begin position="12"/>
        <end position="30"/>
    </location>
</feature>
<keyword evidence="3" id="KW-1185">Reference proteome</keyword>
<protein>
    <submittedName>
        <fullName evidence="2">Uncharacterized protein</fullName>
    </submittedName>
</protein>
<evidence type="ECO:0000313" key="2">
    <source>
        <dbReference type="EMBL" id="MBA0850832.1"/>
    </source>
</evidence>
<evidence type="ECO:0000313" key="3">
    <source>
        <dbReference type="Proteomes" id="UP000593576"/>
    </source>
</evidence>
<organism evidence="2 3">
    <name type="scientific">Gossypium schwendimanii</name>
    <name type="common">Cotton</name>
    <dbReference type="NCBI Taxonomy" id="34291"/>
    <lineage>
        <taxon>Eukaryota</taxon>
        <taxon>Viridiplantae</taxon>
        <taxon>Streptophyta</taxon>
        <taxon>Embryophyta</taxon>
        <taxon>Tracheophyta</taxon>
        <taxon>Spermatophyta</taxon>
        <taxon>Magnoliopsida</taxon>
        <taxon>eudicotyledons</taxon>
        <taxon>Gunneridae</taxon>
        <taxon>Pentapetalae</taxon>
        <taxon>rosids</taxon>
        <taxon>malvids</taxon>
        <taxon>Malvales</taxon>
        <taxon>Malvaceae</taxon>
        <taxon>Malvoideae</taxon>
        <taxon>Gossypium</taxon>
    </lineage>
</organism>
<dbReference type="Proteomes" id="UP000593576">
    <property type="component" value="Unassembled WGS sequence"/>
</dbReference>
<dbReference type="AlphaFoldDB" id="A0A7J9KWE9"/>
<accession>A0A7J9KWE9</accession>
<reference evidence="2 3" key="1">
    <citation type="journal article" date="2019" name="Genome Biol. Evol.">
        <title>Insights into the evolution of the New World diploid cottons (Gossypium, subgenus Houzingenia) based on genome sequencing.</title>
        <authorList>
            <person name="Grover C.E."/>
            <person name="Arick M.A. 2nd"/>
            <person name="Thrash A."/>
            <person name="Conover J.L."/>
            <person name="Sanders W.S."/>
            <person name="Peterson D.G."/>
            <person name="Frelichowski J.E."/>
            <person name="Scheffler J.A."/>
            <person name="Scheffler B.E."/>
            <person name="Wendel J.F."/>
        </authorList>
    </citation>
    <scope>NUCLEOTIDE SEQUENCE [LARGE SCALE GENOMIC DNA]</scope>
    <source>
        <strain evidence="2">1</strain>
        <tissue evidence="2">Leaf</tissue>
    </source>
</reference>
<comment type="caution">
    <text evidence="2">The sequence shown here is derived from an EMBL/GenBank/DDBJ whole genome shotgun (WGS) entry which is preliminary data.</text>
</comment>
<gene>
    <name evidence="2" type="ORF">Goshw_007755</name>
</gene>
<keyword evidence="1" id="KW-1133">Transmembrane helix</keyword>
<name>A0A7J9KWE9_GOSSC</name>
<dbReference type="EMBL" id="JABFAF010000003">
    <property type="protein sequence ID" value="MBA0850832.1"/>
    <property type="molecule type" value="Genomic_DNA"/>
</dbReference>
<evidence type="ECO:0000256" key="1">
    <source>
        <dbReference type="SAM" id="Phobius"/>
    </source>
</evidence>
<sequence length="31" mass="3717">MRSGFWDLIDIWGTVPFFMLNFGASWMAWFS</sequence>
<keyword evidence="1" id="KW-0812">Transmembrane</keyword>